<evidence type="ECO:0000313" key="3">
    <source>
        <dbReference type="Proteomes" id="UP000825729"/>
    </source>
</evidence>
<organism evidence="2 3">
    <name type="scientific">Aristolochia fimbriata</name>
    <name type="common">White veined hardy Dutchman's pipe vine</name>
    <dbReference type="NCBI Taxonomy" id="158543"/>
    <lineage>
        <taxon>Eukaryota</taxon>
        <taxon>Viridiplantae</taxon>
        <taxon>Streptophyta</taxon>
        <taxon>Embryophyta</taxon>
        <taxon>Tracheophyta</taxon>
        <taxon>Spermatophyta</taxon>
        <taxon>Magnoliopsida</taxon>
        <taxon>Magnoliidae</taxon>
        <taxon>Piperales</taxon>
        <taxon>Aristolochiaceae</taxon>
        <taxon>Aristolochia</taxon>
    </lineage>
</organism>
<evidence type="ECO:0000256" key="1">
    <source>
        <dbReference type="SAM" id="MobiDB-lite"/>
    </source>
</evidence>
<dbReference type="AlphaFoldDB" id="A0AAV7DWK6"/>
<dbReference type="InterPro" id="IPR044680">
    <property type="entry name" value="EX1/2"/>
</dbReference>
<proteinExistence type="predicted"/>
<accession>A0AAV7DWK6</accession>
<comment type="caution">
    <text evidence="2">The sequence shown here is derived from an EMBL/GenBank/DDBJ whole genome shotgun (WGS) entry which is preliminary data.</text>
</comment>
<evidence type="ECO:0000313" key="2">
    <source>
        <dbReference type="EMBL" id="KAG9440698.1"/>
    </source>
</evidence>
<protein>
    <recommendedName>
        <fullName evidence="4">Protein EXECUTER 1, chloroplastic</fullName>
    </recommendedName>
</protein>
<dbReference type="Proteomes" id="UP000825729">
    <property type="component" value="Unassembled WGS sequence"/>
</dbReference>
<dbReference type="Pfam" id="PF12014">
    <property type="entry name" value="Cyclin_D1_bind"/>
    <property type="match status" value="1"/>
</dbReference>
<gene>
    <name evidence="2" type="ORF">H6P81_020863</name>
</gene>
<feature type="region of interest" description="Disordered" evidence="1">
    <location>
        <begin position="471"/>
        <end position="496"/>
    </location>
</feature>
<name>A0AAV7DWK6_ARIFI</name>
<dbReference type="PANTHER" id="PTHR33917">
    <property type="entry name" value="PROTEIN EXECUTER 1, CHLOROPLASTIC"/>
    <property type="match status" value="1"/>
</dbReference>
<evidence type="ECO:0008006" key="4">
    <source>
        <dbReference type="Google" id="ProtNLM"/>
    </source>
</evidence>
<dbReference type="GO" id="GO:0042651">
    <property type="term" value="C:thylakoid membrane"/>
    <property type="evidence" value="ECO:0007669"/>
    <property type="project" value="TreeGrafter"/>
</dbReference>
<keyword evidence="3" id="KW-1185">Reference proteome</keyword>
<dbReference type="PANTHER" id="PTHR33917:SF3">
    <property type="entry name" value="PROTEIN EXECUTER 1, CHLOROPLASTIC"/>
    <property type="match status" value="1"/>
</dbReference>
<feature type="region of interest" description="Disordered" evidence="1">
    <location>
        <begin position="277"/>
        <end position="316"/>
    </location>
</feature>
<dbReference type="EMBL" id="JAINDJ010000008">
    <property type="protein sequence ID" value="KAG9440698.1"/>
    <property type="molecule type" value="Genomic_DNA"/>
</dbReference>
<feature type="region of interest" description="Disordered" evidence="1">
    <location>
        <begin position="360"/>
        <end position="402"/>
    </location>
</feature>
<reference evidence="2 3" key="1">
    <citation type="submission" date="2021-07" db="EMBL/GenBank/DDBJ databases">
        <title>The Aristolochia fimbriata genome: insights into angiosperm evolution, floral development and chemical biosynthesis.</title>
        <authorList>
            <person name="Jiao Y."/>
        </authorList>
    </citation>
    <scope>NUCLEOTIDE SEQUENCE [LARGE SCALE GENOMIC DNA]</scope>
    <source>
        <strain evidence="2">IBCAS-2021</strain>
        <tissue evidence="2">Leaf</tissue>
    </source>
</reference>
<dbReference type="GO" id="GO:0010343">
    <property type="term" value="P:singlet oxygen-mediated programmed cell death"/>
    <property type="evidence" value="ECO:0007669"/>
    <property type="project" value="InterPro"/>
</dbReference>
<sequence>MASSISSALRISSSTSSARTNSHKSALGNSITGIRYPPFMKVSADTVLCRCQKRPDSASPQEERSGWDAILQGAARNALNWWNNYINPSRDSPKSRSFGEAGAAREDGGDWDWERWRQHFEEVEEQERLVTLLKSQLGDAVRREDYEDAAKIKVAMAAAARNDTVGQAISYLERALKEERYEDATFIRDHAGAGLLGWWAGVSEDPKDPYGRIIHISAEHGRYVARSYSSRQLASAAPGVPLFEVYFTLNHEGEYKQQAVYLKRNRGSSIGFQAKQKPSDIITVDPLPDSPGGKIDSSLPSNGAEDSDKRDEDPDVAEGLAGIQSILRDMIPGVKVKVLTVIGPEKVDKDLIFKALEQDLEEEEEQDQGEEEEETDNDGDDDDDDDDDDNDDLDLGSMDDSQIIAVNERDEMEIDDMSEINESHDTQSQMAVKVVIGGLAQKLSSDMIPKGLSRVPARLEKRGRSSFSFSILGDEDQTEGAGKKRDGAAGKTAAHKSQRSIDLVMSDLAKVLVSKEKIPMKVLKDVGELINLTLSQAQNQQPLSGSTTFNRIDIPTTSDPLNGLYMGAHGVYTSEIIHLRLKFGQWQDEGGSNKSPNLEFYEYVEALKLTGDPYVPAGQIAFRAKVGKRNQLPHKGIIPEEFGVVARYKGQGRLAEPGFQNPRWVDGELVILDGKYIKGGPVIFPTKVLSSQSFVRILHLYMSKIGLSLWKRVLCENIGSSFVLWLENIGGLSFGWNDAVVLIIEVLVLFERGFLCSVLFRRGD</sequence>
<feature type="compositionally biased region" description="Acidic residues" evidence="1">
    <location>
        <begin position="360"/>
        <end position="394"/>
    </location>
</feature>